<keyword evidence="4" id="KW-1185">Reference proteome</keyword>
<dbReference type="AlphaFoldDB" id="I0YUL1"/>
<feature type="compositionally biased region" description="Low complexity" evidence="2">
    <location>
        <begin position="364"/>
        <end position="383"/>
    </location>
</feature>
<keyword evidence="1" id="KW-0677">Repeat</keyword>
<dbReference type="RefSeq" id="XP_005646624.1">
    <property type="nucleotide sequence ID" value="XM_005646567.1"/>
</dbReference>
<dbReference type="PANTHER" id="PTHR47801:SF1">
    <property type="entry name" value="OS05G0145600 PROTEIN"/>
    <property type="match status" value="1"/>
</dbReference>
<dbReference type="InterPro" id="IPR002885">
    <property type="entry name" value="PPR_rpt"/>
</dbReference>
<protein>
    <recommendedName>
        <fullName evidence="5">Pentacotripeptide-repeat region of PRORP domain-containing protein</fullName>
    </recommendedName>
</protein>
<dbReference type="Proteomes" id="UP000007264">
    <property type="component" value="Unassembled WGS sequence"/>
</dbReference>
<dbReference type="OrthoDB" id="185373at2759"/>
<dbReference type="Pfam" id="PF01535">
    <property type="entry name" value="PPR"/>
    <property type="match status" value="1"/>
</dbReference>
<dbReference type="GO" id="GO:0005739">
    <property type="term" value="C:mitochondrion"/>
    <property type="evidence" value="ECO:0007669"/>
    <property type="project" value="TreeGrafter"/>
</dbReference>
<evidence type="ECO:0000256" key="1">
    <source>
        <dbReference type="ARBA" id="ARBA00022737"/>
    </source>
</evidence>
<evidence type="ECO:0008006" key="5">
    <source>
        <dbReference type="Google" id="ProtNLM"/>
    </source>
</evidence>
<evidence type="ECO:0000313" key="3">
    <source>
        <dbReference type="EMBL" id="EIE22080.1"/>
    </source>
</evidence>
<evidence type="ECO:0000313" key="4">
    <source>
        <dbReference type="Proteomes" id="UP000007264"/>
    </source>
</evidence>
<dbReference type="eggNOG" id="KOG4197">
    <property type="taxonomic scope" value="Eukaryota"/>
</dbReference>
<comment type="caution">
    <text evidence="3">The sequence shown here is derived from an EMBL/GenBank/DDBJ whole genome shotgun (WGS) entry which is preliminary data.</text>
</comment>
<dbReference type="STRING" id="574566.I0YUL1"/>
<feature type="region of interest" description="Disordered" evidence="2">
    <location>
        <begin position="356"/>
        <end position="417"/>
    </location>
</feature>
<dbReference type="PANTHER" id="PTHR47801">
    <property type="entry name" value="OS05G0145600 PROTEIN"/>
    <property type="match status" value="1"/>
</dbReference>
<gene>
    <name evidence="3" type="ORF">COCSUDRAFT_56512</name>
</gene>
<evidence type="ECO:0000256" key="2">
    <source>
        <dbReference type="SAM" id="MobiDB-lite"/>
    </source>
</evidence>
<feature type="region of interest" description="Disordered" evidence="2">
    <location>
        <begin position="31"/>
        <end position="71"/>
    </location>
</feature>
<dbReference type="GeneID" id="17040065"/>
<accession>I0YUL1</accession>
<proteinExistence type="predicted"/>
<dbReference type="Gene3D" id="1.25.40.10">
    <property type="entry name" value="Tetratricopeptide repeat domain"/>
    <property type="match status" value="1"/>
</dbReference>
<feature type="compositionally biased region" description="Low complexity" evidence="2">
    <location>
        <begin position="431"/>
        <end position="442"/>
    </location>
</feature>
<feature type="compositionally biased region" description="Acidic residues" evidence="2">
    <location>
        <begin position="527"/>
        <end position="538"/>
    </location>
</feature>
<dbReference type="KEGG" id="csl:COCSUDRAFT_56512"/>
<feature type="compositionally biased region" description="Polar residues" evidence="2">
    <location>
        <begin position="384"/>
        <end position="395"/>
    </location>
</feature>
<feature type="compositionally biased region" description="Polar residues" evidence="2">
    <location>
        <begin position="404"/>
        <end position="416"/>
    </location>
</feature>
<reference evidence="3 4" key="1">
    <citation type="journal article" date="2012" name="Genome Biol.">
        <title>The genome of the polar eukaryotic microalga coccomyxa subellipsoidea reveals traits of cold adaptation.</title>
        <authorList>
            <person name="Blanc G."/>
            <person name="Agarkova I."/>
            <person name="Grimwood J."/>
            <person name="Kuo A."/>
            <person name="Brueggeman A."/>
            <person name="Dunigan D."/>
            <person name="Gurnon J."/>
            <person name="Ladunga I."/>
            <person name="Lindquist E."/>
            <person name="Lucas S."/>
            <person name="Pangilinan J."/>
            <person name="Proschold T."/>
            <person name="Salamov A."/>
            <person name="Schmutz J."/>
            <person name="Weeks D."/>
            <person name="Yamada T."/>
            <person name="Claverie J.M."/>
            <person name="Grigoriev I."/>
            <person name="Van Etten J."/>
            <person name="Lomsadze A."/>
            <person name="Borodovsky M."/>
        </authorList>
    </citation>
    <scope>NUCLEOTIDE SEQUENCE [LARGE SCALE GENOMIC DNA]</scope>
    <source>
        <strain evidence="3 4">C-169</strain>
    </source>
</reference>
<feature type="region of interest" description="Disordered" evidence="2">
    <location>
        <begin position="431"/>
        <end position="556"/>
    </location>
</feature>
<organism evidence="3 4">
    <name type="scientific">Coccomyxa subellipsoidea (strain C-169)</name>
    <name type="common">Green microalga</name>
    <dbReference type="NCBI Taxonomy" id="574566"/>
    <lineage>
        <taxon>Eukaryota</taxon>
        <taxon>Viridiplantae</taxon>
        <taxon>Chlorophyta</taxon>
        <taxon>core chlorophytes</taxon>
        <taxon>Trebouxiophyceae</taxon>
        <taxon>Trebouxiophyceae incertae sedis</taxon>
        <taxon>Coccomyxaceae</taxon>
        <taxon>Coccomyxa</taxon>
        <taxon>Coccomyxa subellipsoidea</taxon>
    </lineage>
</organism>
<dbReference type="InterPro" id="IPR011990">
    <property type="entry name" value="TPR-like_helical_dom_sf"/>
</dbReference>
<sequence>MKWLALDAMGSLLLVRKHIFNDWDDEGSFMADPGMPLQDEGQGYRGGPSPRRHYSPPPSHYSPRYQARSGAPRDRMDYQLLASDVATARRTYLVRDIMEEMQLNGLAPDRQFLESAIRYSLQSTRVGDCFYYYEEMRRRGMQPSERLKGSLVSVLARHGDMDAALEVFRQVQPSAQGEDGFELTLSIVNAFAEKGDVAKVRQQIRSFLDRYGDQPNAITYAYSALIRAYRKKPFGDRAEYQREVLAALAEGQAAVGASTEPQRPWQLAPAALFALQKYGCHDAVVTLFESIPPEDRDNPSSWAYTHTITSYIKDATGIFRWPKSEAELRSALKHQWAQVLKEKHDTLRAQRATAAEQLTDQQNTAAPEQATAAAAPAQATTATMSDQEITTTPEQATAAVAPEQATSTSVPEQETASRPFWARMFGIEQEAAPSAPEQATAANVPDQEAASKPDLATAAAPEQATVPDAPEQATAVEPEQATVGTPEEAIPPPSPERAKRESAWNSGQESSSSDDDSDGDFSSGDISSDDDVSDDEGNDYGGSQERWTSNTPMSGPAGEALKLARMKELRWVPKEEYSKLRYSYLMGLANRESWEKAIALHAEMNSKGLELPASELLEFIEVGKLASIQMEAMGCHGALQVGVELLNRFGQVGFKRHFINGLVGSHLLRFAVQRHVGDLTLAHKLWDLLIAQGNIPERASCRAYLLAMEQREPGSQQLHKARGSFLEYQLELQNILLACIWGFGVMDVVMKEYGVINRPRKFGKLKAQQQSIDLDWDSGS</sequence>
<dbReference type="EMBL" id="AGSI01000011">
    <property type="protein sequence ID" value="EIE22080.1"/>
    <property type="molecule type" value="Genomic_DNA"/>
</dbReference>
<name>I0YUL1_COCSC</name>